<dbReference type="GO" id="GO:0000423">
    <property type="term" value="P:mitophagy"/>
    <property type="evidence" value="ECO:0007669"/>
    <property type="project" value="TreeGrafter"/>
</dbReference>
<feature type="repeat" description="WD" evidence="1">
    <location>
        <begin position="44"/>
        <end position="66"/>
    </location>
</feature>
<dbReference type="GO" id="GO:0080008">
    <property type="term" value="C:Cul4-RING E3 ubiquitin ligase complex"/>
    <property type="evidence" value="ECO:0007669"/>
    <property type="project" value="TreeGrafter"/>
</dbReference>
<dbReference type="PANTHER" id="PTHR22874">
    <property type="entry name" value="ACTIVATING MOLECULE IN BECN1-REGULATED AUTOPHAGY PROTEIN 1"/>
    <property type="match status" value="1"/>
</dbReference>
<proteinExistence type="predicted"/>
<dbReference type="EMBL" id="AMZH03000804">
    <property type="protein sequence ID" value="RRT81877.1"/>
    <property type="molecule type" value="Genomic_DNA"/>
</dbReference>
<gene>
    <name evidence="3" type="ORF">B296_00015087</name>
</gene>
<feature type="non-terminal residue" evidence="3">
    <location>
        <position position="1"/>
    </location>
</feature>
<dbReference type="Proteomes" id="UP000287651">
    <property type="component" value="Unassembled WGS sequence"/>
</dbReference>
<evidence type="ECO:0000313" key="4">
    <source>
        <dbReference type="Proteomes" id="UP000287651"/>
    </source>
</evidence>
<dbReference type="InterPro" id="IPR036322">
    <property type="entry name" value="WD40_repeat_dom_sf"/>
</dbReference>
<feature type="compositionally biased region" description="Polar residues" evidence="2">
    <location>
        <begin position="163"/>
        <end position="182"/>
    </location>
</feature>
<feature type="region of interest" description="Disordered" evidence="2">
    <location>
        <begin position="155"/>
        <end position="182"/>
    </location>
</feature>
<evidence type="ECO:0000313" key="3">
    <source>
        <dbReference type="EMBL" id="RRT81877.1"/>
    </source>
</evidence>
<sequence>GDHTVKIIDCQTGNCLKVLSGHRRTPWVVCAHIVRFHPLHPEKLASGSLDHEVRLWNTETADCIGSHDFYRPIASIAFHAQGELLAVASGHKVNDLDSPDSPLTLATSSSYLHYAPPAVLFANLNSDLRQHQMDKLPLIPSPYFFGPTFVKDDGRTLQHAGGTRNSASGQPKTEPSILSSQRQIPDAANQYDNLVAPMDISPGEPSDMNFMTDNRVSTMTGMEKASESVETNEGQSAPEFQARSSTGISERSDASGNVSLTASAQIHERSDASGNVSLTTPQESGIVERVPIGLGFGVPPIISTSASNDGNPILIPSHDPPCWELPLLQGWLMGQTHSMHTRSINGGLEGNSGMIHGTGSNSLTSELQYSHNAERLMASSMTNLAGHSRVTARSGSRLRSHSRLVASTGVSQVSLPHNSQTDDAEPHRGPSGIGSEVPTSLAATAAVELPCTVKLRIWPYDIQDPCAPLELETCRLTIPHAVLCRCTFSP</sequence>
<dbReference type="GO" id="GO:0000045">
    <property type="term" value="P:autophagosome assembly"/>
    <property type="evidence" value="ECO:0007669"/>
    <property type="project" value="TreeGrafter"/>
</dbReference>
<feature type="compositionally biased region" description="Polar residues" evidence="2">
    <location>
        <begin position="242"/>
        <end position="258"/>
    </location>
</feature>
<dbReference type="InterPro" id="IPR001680">
    <property type="entry name" value="WD40_rpt"/>
</dbReference>
<dbReference type="SUPFAM" id="SSF50978">
    <property type="entry name" value="WD40 repeat-like"/>
    <property type="match status" value="1"/>
</dbReference>
<dbReference type="InterPro" id="IPR052596">
    <property type="entry name" value="AMBRA1_autophagy"/>
</dbReference>
<evidence type="ECO:0000256" key="2">
    <source>
        <dbReference type="SAM" id="MobiDB-lite"/>
    </source>
</evidence>
<accession>A0A427B0G5</accession>
<comment type="caution">
    <text evidence="3">The sequence shown here is derived from an EMBL/GenBank/DDBJ whole genome shotgun (WGS) entry which is preliminary data.</text>
</comment>
<dbReference type="PANTHER" id="PTHR22874:SF1">
    <property type="entry name" value="ACTIVATING MOLECULE IN BECN1-REGULATED AUTOPHAGY PROTEIN 1"/>
    <property type="match status" value="1"/>
</dbReference>
<dbReference type="Gene3D" id="2.130.10.10">
    <property type="entry name" value="YVTN repeat-like/Quinoprotein amine dehydrogenase"/>
    <property type="match status" value="1"/>
</dbReference>
<name>A0A427B0G5_ENSVE</name>
<dbReference type="PROSITE" id="PS50082">
    <property type="entry name" value="WD_REPEATS_2"/>
    <property type="match status" value="1"/>
</dbReference>
<reference evidence="3 4" key="1">
    <citation type="journal article" date="2014" name="Agronomy (Basel)">
        <title>A Draft Genome Sequence for Ensete ventricosum, the Drought-Tolerant Tree Against Hunger.</title>
        <authorList>
            <person name="Harrison J."/>
            <person name="Moore K.A."/>
            <person name="Paszkiewicz K."/>
            <person name="Jones T."/>
            <person name="Grant M."/>
            <person name="Ambacheew D."/>
            <person name="Muzemil S."/>
            <person name="Studholme D.J."/>
        </authorList>
    </citation>
    <scope>NUCLEOTIDE SEQUENCE [LARGE SCALE GENOMIC DNA]</scope>
</reference>
<keyword evidence="1" id="KW-0853">WD repeat</keyword>
<protein>
    <submittedName>
        <fullName evidence="3">Uncharacterized protein</fullName>
    </submittedName>
</protein>
<feature type="compositionally biased region" description="Polar residues" evidence="2">
    <location>
        <begin position="408"/>
        <end position="421"/>
    </location>
</feature>
<organism evidence="3 4">
    <name type="scientific">Ensete ventricosum</name>
    <name type="common">Abyssinian banana</name>
    <name type="synonym">Musa ensete</name>
    <dbReference type="NCBI Taxonomy" id="4639"/>
    <lineage>
        <taxon>Eukaryota</taxon>
        <taxon>Viridiplantae</taxon>
        <taxon>Streptophyta</taxon>
        <taxon>Embryophyta</taxon>
        <taxon>Tracheophyta</taxon>
        <taxon>Spermatophyta</taxon>
        <taxon>Magnoliopsida</taxon>
        <taxon>Liliopsida</taxon>
        <taxon>Zingiberales</taxon>
        <taxon>Musaceae</taxon>
        <taxon>Ensete</taxon>
    </lineage>
</organism>
<feature type="region of interest" description="Disordered" evidence="2">
    <location>
        <begin position="221"/>
        <end position="258"/>
    </location>
</feature>
<dbReference type="InterPro" id="IPR015943">
    <property type="entry name" value="WD40/YVTN_repeat-like_dom_sf"/>
</dbReference>
<evidence type="ECO:0000256" key="1">
    <source>
        <dbReference type="PROSITE-ProRule" id="PRU00221"/>
    </source>
</evidence>
<dbReference type="AlphaFoldDB" id="A0A427B0G5"/>
<feature type="region of interest" description="Disordered" evidence="2">
    <location>
        <begin position="408"/>
        <end position="437"/>
    </location>
</feature>
<dbReference type="SMART" id="SM00320">
    <property type="entry name" value="WD40"/>
    <property type="match status" value="1"/>
</dbReference>
<dbReference type="GO" id="GO:1990756">
    <property type="term" value="F:ubiquitin-like ligase-substrate adaptor activity"/>
    <property type="evidence" value="ECO:0007669"/>
    <property type="project" value="TreeGrafter"/>
</dbReference>